<dbReference type="Proteomes" id="UP000325684">
    <property type="component" value="Unassembled WGS sequence"/>
</dbReference>
<accession>A0A5N3P5R4</accession>
<dbReference type="PANTHER" id="PTHR36849">
    <property type="entry name" value="CYTOPLASMIC PROTEIN-RELATED"/>
    <property type="match status" value="1"/>
</dbReference>
<gene>
    <name evidence="1" type="ORF">FEZ63_20495</name>
</gene>
<name>A0A5N3P5R4_9HYPH</name>
<sequence length="123" mass="14533">MSTRIPADNVRLKRAYEPPADDDGVRILVDRLWPRGVSKEFAALDIWMKDIAPSTRLRKWFAHDPARWQEFRDRYAREVLQKPDLLDRLRFLARQGSITLVYSAHDEEHNDAVELRELILAHQ</sequence>
<dbReference type="AlphaFoldDB" id="A0A5N3P5R4"/>
<dbReference type="EMBL" id="VCMV01000050">
    <property type="protein sequence ID" value="KAB0264991.1"/>
    <property type="molecule type" value="Genomic_DNA"/>
</dbReference>
<dbReference type="InterPro" id="IPR052552">
    <property type="entry name" value="YeaO-like"/>
</dbReference>
<evidence type="ECO:0000313" key="1">
    <source>
        <dbReference type="EMBL" id="KAB0264991.1"/>
    </source>
</evidence>
<evidence type="ECO:0000313" key="2">
    <source>
        <dbReference type="Proteomes" id="UP000325684"/>
    </source>
</evidence>
<organism evidence="1 2">
    <name type="scientific">Microvirga brassicacearum</name>
    <dbReference type="NCBI Taxonomy" id="2580413"/>
    <lineage>
        <taxon>Bacteria</taxon>
        <taxon>Pseudomonadati</taxon>
        <taxon>Pseudomonadota</taxon>
        <taxon>Alphaproteobacteria</taxon>
        <taxon>Hyphomicrobiales</taxon>
        <taxon>Methylobacteriaceae</taxon>
        <taxon>Microvirga</taxon>
    </lineage>
</organism>
<proteinExistence type="predicted"/>
<reference evidence="1 2" key="1">
    <citation type="journal article" date="2019" name="Microorganisms">
        <title>Genome Insights into the Novel Species Microvirga brassicacearum, a Rapeseed Endophyte with Biotechnological Potential.</title>
        <authorList>
            <person name="Jimenez-Gomez A."/>
            <person name="Saati-Santamaria Z."/>
            <person name="Igual J.M."/>
            <person name="Rivas R."/>
            <person name="Mateos P.F."/>
            <person name="Garcia-Fraile P."/>
        </authorList>
    </citation>
    <scope>NUCLEOTIDE SEQUENCE [LARGE SCALE GENOMIC DNA]</scope>
    <source>
        <strain evidence="1 2">CDVBN77</strain>
    </source>
</reference>
<dbReference type="PANTHER" id="PTHR36849:SF1">
    <property type="entry name" value="CYTOPLASMIC PROTEIN"/>
    <property type="match status" value="1"/>
</dbReference>
<dbReference type="OrthoDB" id="9790745at2"/>
<protein>
    <submittedName>
        <fullName evidence="1">DUF488 family protein</fullName>
    </submittedName>
</protein>
<dbReference type="Pfam" id="PF22752">
    <property type="entry name" value="DUF488-N3i"/>
    <property type="match status" value="1"/>
</dbReference>
<comment type="caution">
    <text evidence="1">The sequence shown here is derived from an EMBL/GenBank/DDBJ whole genome shotgun (WGS) entry which is preliminary data.</text>
</comment>
<dbReference type="RefSeq" id="WP_150947979.1">
    <property type="nucleotide sequence ID" value="NZ_VCMV01000050.1"/>
</dbReference>
<keyword evidence="2" id="KW-1185">Reference proteome</keyword>